<feature type="transmembrane region" description="Helical" evidence="7">
    <location>
        <begin position="485"/>
        <end position="504"/>
    </location>
</feature>
<protein>
    <submittedName>
        <fullName evidence="10">Uncharacterized protein</fullName>
    </submittedName>
</protein>
<evidence type="ECO:0000259" key="8">
    <source>
        <dbReference type="Pfam" id="PF12805"/>
    </source>
</evidence>
<keyword evidence="3 7" id="KW-0812">Transmembrane</keyword>
<reference evidence="10 11" key="1">
    <citation type="submission" date="2013-10" db="EMBL/GenBank/DDBJ databases">
        <title>Salinisphaera orenii MK-B5 Genome Sequencing.</title>
        <authorList>
            <person name="Lai Q."/>
            <person name="Li C."/>
            <person name="Shao Z."/>
        </authorList>
    </citation>
    <scope>NUCLEOTIDE SEQUENCE [LARGE SCALE GENOMIC DNA]</scope>
    <source>
        <strain evidence="10 11">MK-B5</strain>
    </source>
</reference>
<evidence type="ECO:0000256" key="5">
    <source>
        <dbReference type="ARBA" id="ARBA00023136"/>
    </source>
</evidence>
<evidence type="ECO:0000256" key="1">
    <source>
        <dbReference type="ARBA" id="ARBA00004651"/>
    </source>
</evidence>
<comment type="similarity">
    <text evidence="6">Belongs to the YccS/YhfK family.</text>
</comment>
<keyword evidence="2" id="KW-1003">Cell membrane</keyword>
<feature type="transmembrane region" description="Helical" evidence="7">
    <location>
        <begin position="463"/>
        <end position="480"/>
    </location>
</feature>
<evidence type="ECO:0000313" key="10">
    <source>
        <dbReference type="EMBL" id="ROO25354.1"/>
    </source>
</evidence>
<dbReference type="InterPro" id="IPR010019">
    <property type="entry name" value="Integral_membrane_YccS"/>
</dbReference>
<evidence type="ECO:0000259" key="9">
    <source>
        <dbReference type="Pfam" id="PF13515"/>
    </source>
</evidence>
<dbReference type="RefSeq" id="WP_123631725.1">
    <property type="nucleotide sequence ID" value="NZ_AYKH01000034.1"/>
</dbReference>
<feature type="domain" description="Integral membrane bound transporter" evidence="9">
    <location>
        <begin position="406"/>
        <end position="526"/>
    </location>
</feature>
<keyword evidence="4 7" id="KW-1133">Transmembrane helix</keyword>
<keyword evidence="11" id="KW-1185">Reference proteome</keyword>
<dbReference type="EMBL" id="AYKH01000034">
    <property type="protein sequence ID" value="ROO25354.1"/>
    <property type="molecule type" value="Genomic_DNA"/>
</dbReference>
<evidence type="ECO:0000256" key="2">
    <source>
        <dbReference type="ARBA" id="ARBA00022475"/>
    </source>
</evidence>
<feature type="domain" description="Integral membrane protein YccS N-terminal" evidence="8">
    <location>
        <begin position="67"/>
        <end position="347"/>
    </location>
</feature>
<feature type="transmembrane region" description="Helical" evidence="7">
    <location>
        <begin position="439"/>
        <end position="457"/>
    </location>
</feature>
<evidence type="ECO:0000256" key="4">
    <source>
        <dbReference type="ARBA" id="ARBA00022989"/>
    </source>
</evidence>
<proteinExistence type="inferred from homology"/>
<feature type="transmembrane region" description="Helical" evidence="7">
    <location>
        <begin position="145"/>
        <end position="166"/>
    </location>
</feature>
<comment type="subcellular location">
    <subcellularLocation>
        <location evidence="1">Cell membrane</location>
        <topology evidence="1">Multi-pass membrane protein</topology>
    </subcellularLocation>
</comment>
<feature type="transmembrane region" description="Helical" evidence="7">
    <location>
        <begin position="510"/>
        <end position="532"/>
    </location>
</feature>
<dbReference type="PANTHER" id="PTHR30509:SF8">
    <property type="entry name" value="INNER MEMBRANE PROTEIN YCCS"/>
    <property type="match status" value="1"/>
</dbReference>
<organism evidence="10 11">
    <name type="scientific">Salinisphaera orenii MK-B5</name>
    <dbReference type="NCBI Taxonomy" id="856730"/>
    <lineage>
        <taxon>Bacteria</taxon>
        <taxon>Pseudomonadati</taxon>
        <taxon>Pseudomonadota</taxon>
        <taxon>Gammaproteobacteria</taxon>
        <taxon>Salinisphaerales</taxon>
        <taxon>Salinisphaeraceae</taxon>
        <taxon>Salinisphaera</taxon>
    </lineage>
</organism>
<dbReference type="PANTHER" id="PTHR30509">
    <property type="entry name" value="P-HYDROXYBENZOIC ACID EFFLUX PUMP SUBUNIT-RELATED"/>
    <property type="match status" value="1"/>
</dbReference>
<evidence type="ECO:0000256" key="3">
    <source>
        <dbReference type="ARBA" id="ARBA00022692"/>
    </source>
</evidence>
<dbReference type="NCBIfam" id="TIGR01666">
    <property type="entry name" value="YCCS"/>
    <property type="match status" value="1"/>
</dbReference>
<feature type="transmembrane region" description="Helical" evidence="7">
    <location>
        <begin position="115"/>
        <end position="133"/>
    </location>
</feature>
<dbReference type="Pfam" id="PF12805">
    <property type="entry name" value="FUSC-like"/>
    <property type="match status" value="1"/>
</dbReference>
<evidence type="ECO:0000256" key="6">
    <source>
        <dbReference type="ARBA" id="ARBA00043993"/>
    </source>
</evidence>
<dbReference type="InterPro" id="IPR032692">
    <property type="entry name" value="YccS_N"/>
</dbReference>
<evidence type="ECO:0000313" key="11">
    <source>
        <dbReference type="Proteomes" id="UP000283993"/>
    </source>
</evidence>
<keyword evidence="5 7" id="KW-0472">Membrane</keyword>
<gene>
    <name evidence="10" type="ORF">SAOR_12445</name>
</gene>
<feature type="transmembrane region" description="Helical" evidence="7">
    <location>
        <begin position="66"/>
        <end position="85"/>
    </location>
</feature>
<sequence>MRLTRLQHLAAFDRLADSLRVLIALAGVVVFTGLRDDPHELIPLLLGVIASAIAETDDHWRHRARALAVTLLCFSLAALTVEALFGHPWAFAPALFAGCFVLVMMGAISGRYATIANATLLLSVYTMIGVDQHSQPGAPFWREPLLLVAGAGWYGVLALAWNAVFVHRPVRHALARLYDALDAYLDCKAELFEPVRDPDIPGKRMRLAQANARVVAALNDTRLALIDRLEGRCSRSAMDANLRLYLAAQDIHERASSAHYPYQALARVYFHSDLLFRCQRLIRQMGRACRSRAEVLRVGEPFTDTGGVEQARADFEAAIEHQHAAPSPAGEDLRYAVDELAGNMARLAERVGAAHDAAEDWPDRVLQNPLPRTPAESWRRVTVQLTPASSRFRHGLRLALAMLAGYVVLELVHPDQGYWILLTTMLVCQPDYGATRQRFVQRVGGTALGLVVGWALLRLFPAPEFQLLLMIGAGVAFFAARFRRYFVAAGAISVFVLLAFNQVGNGFDLILPRLLDTVIGGAIAAAAMLLVLPDWRERELHQRLAEALAAYGRYLRAIFAQYGSGKRDDLDYRIARRDAHNADAAVSTHVASALRDPRGSRGDSREALAVLACAQTLIGHLSTLGAHRAALDARDDNARLAEAVTYVADSLEEAGHALIRGEPMPVDSDHEAALRARLAAWPADDDGTRRLLAMQLRLLIDELSVLRRIGQALVR</sequence>
<comment type="caution">
    <text evidence="10">The sequence shown here is derived from an EMBL/GenBank/DDBJ whole genome shotgun (WGS) entry which is preliminary data.</text>
</comment>
<dbReference type="AlphaFoldDB" id="A0A423PIH1"/>
<dbReference type="Proteomes" id="UP000283993">
    <property type="component" value="Unassembled WGS sequence"/>
</dbReference>
<name>A0A423PIH1_9GAMM</name>
<feature type="transmembrane region" description="Helical" evidence="7">
    <location>
        <begin position="91"/>
        <end position="108"/>
    </location>
</feature>
<accession>A0A423PIH1</accession>
<dbReference type="GO" id="GO:0005886">
    <property type="term" value="C:plasma membrane"/>
    <property type="evidence" value="ECO:0007669"/>
    <property type="project" value="UniProtKB-SubCell"/>
</dbReference>
<dbReference type="NCBIfam" id="TIGR01667">
    <property type="entry name" value="YCCS_YHFK"/>
    <property type="match status" value="1"/>
</dbReference>
<dbReference type="InterPro" id="IPR010020">
    <property type="entry name" value="Integral_membrane_YCCS_YHJK"/>
</dbReference>
<dbReference type="Pfam" id="PF13515">
    <property type="entry name" value="FUSC_2"/>
    <property type="match status" value="1"/>
</dbReference>
<dbReference type="InterPro" id="IPR049453">
    <property type="entry name" value="Memb_transporter_dom"/>
</dbReference>
<evidence type="ECO:0000256" key="7">
    <source>
        <dbReference type="SAM" id="Phobius"/>
    </source>
</evidence>